<sequence length="434" mass="48130">RNAGSQQAQKKTAREAREAQPEIPALDTPRSNGMSHTGKVRLAIMAVVVGVPTIAFAVVVLGMLLVSKPKRASLTAAQRAEEALAEEAARAHLAEPPPADEEHAPCAELLAPPARPARNPGFIQRWIFGFDLNRQFASGADASFRAGMVVALCAVCWWIPPLQWLTEQGWSLQYAITVFAFTFTMDVGHTMMSAWYTIIGTIVAVVNCLFMFAVFNEGVVDTDDSYATWFAFLNFMIMTIFYAVLNLPMLLRMFAMYLQAYFTMSFLNPESKVHFAYTLRDMTLKDGLLGPLLGTIVGTFLSVLASLCPHPLSAFTNAQDMAVEISWKIGRQWENSVMYYAGAMETFEVHGLVGEAVRLYEQTDRLEVVIKTSWWECFDLGSHGRVRARLVQLFRSFQLLQDWLHAVSAAAKQEALGGAARSSLPAELVRELQA</sequence>
<keyword evidence="2" id="KW-0812">Transmembrane</keyword>
<feature type="transmembrane region" description="Helical" evidence="2">
    <location>
        <begin position="288"/>
        <end position="308"/>
    </location>
</feature>
<comment type="caution">
    <text evidence="3">The sequence shown here is derived from an EMBL/GenBank/DDBJ whole genome shotgun (WGS) entry which is preliminary data.</text>
</comment>
<feature type="compositionally biased region" description="Polar residues" evidence="1">
    <location>
        <begin position="1"/>
        <end position="10"/>
    </location>
</feature>
<reference evidence="3" key="1">
    <citation type="submission" date="2023-10" db="EMBL/GenBank/DDBJ databases">
        <authorList>
            <person name="Chen Y."/>
            <person name="Shah S."/>
            <person name="Dougan E. K."/>
            <person name="Thang M."/>
            <person name="Chan C."/>
        </authorList>
    </citation>
    <scope>NUCLEOTIDE SEQUENCE [LARGE SCALE GENOMIC DNA]</scope>
</reference>
<feature type="transmembrane region" description="Helical" evidence="2">
    <location>
        <begin position="42"/>
        <end position="66"/>
    </location>
</feature>
<gene>
    <name evidence="3" type="ORF">PCOR1329_LOCUS44521</name>
</gene>
<evidence type="ECO:0000256" key="1">
    <source>
        <dbReference type="SAM" id="MobiDB-lite"/>
    </source>
</evidence>
<proteinExistence type="predicted"/>
<dbReference type="EMBL" id="CAUYUJ010015351">
    <property type="protein sequence ID" value="CAK0852873.1"/>
    <property type="molecule type" value="Genomic_DNA"/>
</dbReference>
<protein>
    <submittedName>
        <fullName evidence="3">Uncharacterized protein</fullName>
    </submittedName>
</protein>
<feature type="transmembrane region" description="Helical" evidence="2">
    <location>
        <begin position="195"/>
        <end position="214"/>
    </location>
</feature>
<keyword evidence="2" id="KW-0472">Membrane</keyword>
<keyword evidence="4" id="KW-1185">Reference proteome</keyword>
<feature type="non-terminal residue" evidence="3">
    <location>
        <position position="434"/>
    </location>
</feature>
<dbReference type="Proteomes" id="UP001189429">
    <property type="component" value="Unassembled WGS sequence"/>
</dbReference>
<name>A0ABN9U3D0_9DINO</name>
<feature type="transmembrane region" description="Helical" evidence="2">
    <location>
        <begin position="226"/>
        <end position="245"/>
    </location>
</feature>
<evidence type="ECO:0000256" key="2">
    <source>
        <dbReference type="SAM" id="Phobius"/>
    </source>
</evidence>
<feature type="non-terminal residue" evidence="3">
    <location>
        <position position="1"/>
    </location>
</feature>
<keyword evidence="2" id="KW-1133">Transmembrane helix</keyword>
<evidence type="ECO:0000313" key="3">
    <source>
        <dbReference type="EMBL" id="CAK0852873.1"/>
    </source>
</evidence>
<feature type="region of interest" description="Disordered" evidence="1">
    <location>
        <begin position="1"/>
        <end position="34"/>
    </location>
</feature>
<accession>A0ABN9U3D0</accession>
<evidence type="ECO:0000313" key="4">
    <source>
        <dbReference type="Proteomes" id="UP001189429"/>
    </source>
</evidence>
<organism evidence="3 4">
    <name type="scientific">Prorocentrum cordatum</name>
    <dbReference type="NCBI Taxonomy" id="2364126"/>
    <lineage>
        <taxon>Eukaryota</taxon>
        <taxon>Sar</taxon>
        <taxon>Alveolata</taxon>
        <taxon>Dinophyceae</taxon>
        <taxon>Prorocentrales</taxon>
        <taxon>Prorocentraceae</taxon>
        <taxon>Prorocentrum</taxon>
    </lineage>
</organism>